<evidence type="ECO:0000313" key="2">
    <source>
        <dbReference type="Proteomes" id="UP000261082"/>
    </source>
</evidence>
<accession>A0A3E1Q6E4</accession>
<evidence type="ECO:0000313" key="1">
    <source>
        <dbReference type="EMBL" id="RFN57689.1"/>
    </source>
</evidence>
<dbReference type="EMBL" id="QVID01000002">
    <property type="protein sequence ID" value="RFN57689.1"/>
    <property type="molecule type" value="Genomic_DNA"/>
</dbReference>
<comment type="caution">
    <text evidence="1">The sequence shown here is derived from an EMBL/GenBank/DDBJ whole genome shotgun (WGS) entry which is preliminary data.</text>
</comment>
<dbReference type="Proteomes" id="UP000261082">
    <property type="component" value="Unassembled WGS sequence"/>
</dbReference>
<dbReference type="OrthoDB" id="812134at2"/>
<dbReference type="AlphaFoldDB" id="A0A3E1Q6E4"/>
<organism evidence="1 2">
    <name type="scientific">Marixanthomonas ophiurae</name>
    <dbReference type="NCBI Taxonomy" id="387659"/>
    <lineage>
        <taxon>Bacteria</taxon>
        <taxon>Pseudomonadati</taxon>
        <taxon>Bacteroidota</taxon>
        <taxon>Flavobacteriia</taxon>
        <taxon>Flavobacteriales</taxon>
        <taxon>Flavobacteriaceae</taxon>
        <taxon>Marixanthomonas</taxon>
    </lineage>
</organism>
<sequence length="1011" mass="113450">MDYDPSRRIFFQQLMLAGAGAYLLPMFHACDSEKSIDIPPGKGIPPFKTWEEISYALSYSPDNFIAKRDRLVKQKDPKAMFSFVREELLLLPSDHQYLRRISYGTMYGLEQGLRCGMATPREKAEILKNMLIDAGFEARIMQENISLTEERAKEILFKKNKPKFSIPVNSSQYRKWQKELGASEQQGSFEPMENVVLQAKKLANSLLEKAKPEQLKEDNESKFYFSNRNVPGVAFKKEDKDVYLHLFDPSVEYGVLHPTNESKKAYDLGKFKEEDFDVTFSIKTTNSFDMREEKEILSAEYKASELVGNQLKLQFLNNLTFEEQATQSINSISTFTPSIALQDLNKDVEYLQERSFVGDPITLGGENIFEEAVLFSEETAHGKIAGTLKEVVSMKVKANPKVFPNVELELTPINTEGEVVEGLSANSFQIEDNKNVVRGILRKNIIAPKILLIYDTSLSMPSKYRGKGIKKFLQQTQEVIRELYPNSDIELMETGSNVYTTHLKAAQSNKNLVLYATDGHNNDKFNPDYTEIYATGAPTVYLAVYDGAEKYIEKVAANTSAKIIPAEDQEATITEIQKIVGEIELAPYVFGYSTFEKEGEHQVDVSLSKTSIKAVDTYTFPKGSENAVGKRIVGLYLDIKVGNQGVKRRNLAGYNKTIQYNASPTKQMANEVHEMLLGNITFAFEKAGATTSVRFSEYLKALLSTRNWMEPYLKGETEKAFENFQQGGFYYPSVLLSMMQPLEESVNEESATYVDGMRVGVLKFKPALYSENSHLSFDYLRTSKYRTLTRNGKEWIRANAQKTAQLALLEARAFPISTYSQLNGEQLVCSENLLDTDRYSSKTLGDDYKYFREYLFRGSTLNFFDASAKKKAFWSVDHYYGELYGILPDMTGGGGENIQAQLENLQTVVNEYEKIVAGMNIGMMAAGGGLALGVVAAYSVTLVKLYAFASEAIILMDASGLNDQVAKALQDLACNIYKEILYMGLGPVGTGMAGVENLIGMMGGSHSFVKC</sequence>
<name>A0A3E1Q6E4_9FLAO</name>
<proteinExistence type="predicted"/>
<keyword evidence="2" id="KW-1185">Reference proteome</keyword>
<dbReference type="RefSeq" id="WP_117159637.1">
    <property type="nucleotide sequence ID" value="NZ_QVID01000002.1"/>
</dbReference>
<protein>
    <submittedName>
        <fullName evidence="1">Uncharacterized protein</fullName>
    </submittedName>
</protein>
<gene>
    <name evidence="1" type="ORF">DZ858_10580</name>
</gene>
<reference evidence="1 2" key="1">
    <citation type="journal article" date="2007" name="Int. J. Syst. Evol. Microbiol.">
        <title>Marixanthomonas ophiurae gen. nov., sp. nov., a marine bacterium of the family Flavobacteriaceae isolated from a deep-sea brittle star.</title>
        <authorList>
            <person name="Romanenko L.A."/>
            <person name="Uchino M."/>
            <person name="Frolova G.M."/>
            <person name="Mikhailov V.V."/>
        </authorList>
    </citation>
    <scope>NUCLEOTIDE SEQUENCE [LARGE SCALE GENOMIC DNA]</scope>
    <source>
        <strain evidence="1 2">KMM 3046</strain>
    </source>
</reference>